<feature type="compositionally biased region" description="Polar residues" evidence="6">
    <location>
        <begin position="393"/>
        <end position="448"/>
    </location>
</feature>
<dbReference type="InterPro" id="IPR036866">
    <property type="entry name" value="RibonucZ/Hydroxyglut_hydro"/>
</dbReference>
<keyword evidence="4" id="KW-0234">DNA repair</keyword>
<evidence type="ECO:0000256" key="6">
    <source>
        <dbReference type="SAM" id="MobiDB-lite"/>
    </source>
</evidence>
<dbReference type="GO" id="GO:0006303">
    <property type="term" value="P:double-strand break repair via nonhomologous end joining"/>
    <property type="evidence" value="ECO:0007669"/>
    <property type="project" value="TreeGrafter"/>
</dbReference>
<comment type="caution">
    <text evidence="8">The sequence shown here is derived from an EMBL/GenBank/DDBJ whole genome shotgun (WGS) entry which is preliminary data.</text>
</comment>
<accession>A0A1J4KN56</accession>
<evidence type="ECO:0000256" key="1">
    <source>
        <dbReference type="ARBA" id="ARBA00004123"/>
    </source>
</evidence>
<dbReference type="PANTHER" id="PTHR23240">
    <property type="entry name" value="DNA CROSS-LINK REPAIR PROTEIN PSO2/SNM1-RELATED"/>
    <property type="match status" value="1"/>
</dbReference>
<evidence type="ECO:0000256" key="5">
    <source>
        <dbReference type="ARBA" id="ARBA00023242"/>
    </source>
</evidence>
<evidence type="ECO:0000256" key="4">
    <source>
        <dbReference type="ARBA" id="ARBA00023204"/>
    </source>
</evidence>
<sequence length="592" mass="66305">MSLSASTSPPKRAEPRKPPYHFSVPGTNFTVDWHCKTFPNYIHSFLSHAHSDHLSGIQGFKAPRVLHCTEITAKMLILKVPKVQPCIQICQPNTTIVVEGVKVHVLNANHTPGSAMFVFELKNGKKILHTGDFRAEPSVVQSAAFFSPIDQLFMDCTYACSNINVPPRSECVNFVISKVKELLPRGFIITIGTYTIGKEELVFDVAEATACKVYAPETRMKTLRDLASSGYRSGDFLVDDKESAMIHLLGIQECNQDSSLLYAKSLGKTQIATFSVSGWNGRGFWKAPQVINRDGATCISYSVPYSDHSSNSELIEFVKATKPAKITSTTQTQPKQIEKINKMFNPYIRKSANKGFLDFYMINTSTQKSGSSSQCSQKSQSLENTQQETQNEFQSAQNEFQSTQNEFQSTQNEFQSTQREYLNSQSIFPNSQNSYDDSQVFLPNSQNTPNISQNSQNFFQNTFNESQNILHNSSNTSNLRNSFQHTDSYNDRANSTYVSPIFMNDYNDSSQLIQLSKTLNETSTESQNPTQREEVIFIDDDDDDEVEADSVIVTGSSAINIFSSNLNNNNNSNRNNSRKFLDDDDSDVVIIG</sequence>
<dbReference type="GO" id="GO:0005634">
    <property type="term" value="C:nucleus"/>
    <property type="evidence" value="ECO:0007669"/>
    <property type="project" value="UniProtKB-SubCell"/>
</dbReference>
<dbReference type="EMBL" id="MLAK01000559">
    <property type="protein sequence ID" value="OHT12667.1"/>
    <property type="molecule type" value="Genomic_DNA"/>
</dbReference>
<feature type="compositionally biased region" description="Low complexity" evidence="6">
    <location>
        <begin position="368"/>
        <end position="392"/>
    </location>
</feature>
<dbReference type="AlphaFoldDB" id="A0A1J4KN56"/>
<evidence type="ECO:0000256" key="3">
    <source>
        <dbReference type="ARBA" id="ARBA00022763"/>
    </source>
</evidence>
<keyword evidence="9" id="KW-1185">Reference proteome</keyword>
<dbReference type="PANTHER" id="PTHR23240:SF6">
    <property type="entry name" value="DNA CROSS-LINK REPAIR 1A PROTEIN"/>
    <property type="match status" value="1"/>
</dbReference>
<reference evidence="8" key="1">
    <citation type="submission" date="2016-10" db="EMBL/GenBank/DDBJ databases">
        <authorList>
            <person name="Benchimol M."/>
            <person name="Almeida L.G."/>
            <person name="Vasconcelos A.T."/>
            <person name="Perreira-Neves A."/>
            <person name="Rosa I.A."/>
            <person name="Tasca T."/>
            <person name="Bogo M.R."/>
            <person name="de Souza W."/>
        </authorList>
    </citation>
    <scope>NUCLEOTIDE SEQUENCE [LARGE SCALE GENOMIC DNA]</scope>
    <source>
        <strain evidence="8">K</strain>
    </source>
</reference>
<dbReference type="SMART" id="SM00849">
    <property type="entry name" value="Lactamase_B"/>
    <property type="match status" value="1"/>
</dbReference>
<dbReference type="Gene3D" id="3.60.15.10">
    <property type="entry name" value="Ribonuclease Z/Hydroxyacylglutathione hydrolase-like"/>
    <property type="match status" value="1"/>
</dbReference>
<dbReference type="InterPro" id="IPR001279">
    <property type="entry name" value="Metallo-B-lactamas"/>
</dbReference>
<dbReference type="InterPro" id="IPR011084">
    <property type="entry name" value="DRMBL"/>
</dbReference>
<comment type="similarity">
    <text evidence="2">Belongs to the DNA repair metallo-beta-lactamase (DRMBL) family.</text>
</comment>
<dbReference type="GO" id="GO:0003684">
    <property type="term" value="F:damaged DNA binding"/>
    <property type="evidence" value="ECO:0007669"/>
    <property type="project" value="TreeGrafter"/>
</dbReference>
<keyword evidence="5" id="KW-0539">Nucleus</keyword>
<evidence type="ECO:0000313" key="9">
    <source>
        <dbReference type="Proteomes" id="UP000179807"/>
    </source>
</evidence>
<dbReference type="Pfam" id="PF07522">
    <property type="entry name" value="DRMBL"/>
    <property type="match status" value="1"/>
</dbReference>
<protein>
    <recommendedName>
        <fullName evidence="7">Metallo-beta-lactamase domain-containing protein</fullName>
    </recommendedName>
</protein>
<evidence type="ECO:0000256" key="2">
    <source>
        <dbReference type="ARBA" id="ARBA00010304"/>
    </source>
</evidence>
<dbReference type="GeneID" id="94834330"/>
<evidence type="ECO:0000259" key="7">
    <source>
        <dbReference type="SMART" id="SM00849"/>
    </source>
</evidence>
<keyword evidence="3" id="KW-0227">DNA damage</keyword>
<dbReference type="RefSeq" id="XP_068365803.1">
    <property type="nucleotide sequence ID" value="XM_068499626.1"/>
</dbReference>
<evidence type="ECO:0000313" key="8">
    <source>
        <dbReference type="EMBL" id="OHT12667.1"/>
    </source>
</evidence>
<dbReference type="SUPFAM" id="SSF56281">
    <property type="entry name" value="Metallo-hydrolase/oxidoreductase"/>
    <property type="match status" value="1"/>
</dbReference>
<dbReference type="GO" id="GO:0036297">
    <property type="term" value="P:interstrand cross-link repair"/>
    <property type="evidence" value="ECO:0007669"/>
    <property type="project" value="TreeGrafter"/>
</dbReference>
<feature type="domain" description="Metallo-beta-lactamase" evidence="7">
    <location>
        <begin position="16"/>
        <end position="178"/>
    </location>
</feature>
<gene>
    <name evidence="8" type="ORF">TRFO_17501</name>
</gene>
<proteinExistence type="inferred from homology"/>
<organism evidence="8 9">
    <name type="scientific">Tritrichomonas foetus</name>
    <dbReference type="NCBI Taxonomy" id="1144522"/>
    <lineage>
        <taxon>Eukaryota</taxon>
        <taxon>Metamonada</taxon>
        <taxon>Parabasalia</taxon>
        <taxon>Tritrichomonadida</taxon>
        <taxon>Tritrichomonadidae</taxon>
        <taxon>Tritrichomonas</taxon>
    </lineage>
</organism>
<dbReference type="Gene3D" id="3.40.50.12650">
    <property type="match status" value="1"/>
</dbReference>
<dbReference type="OrthoDB" id="262529at2759"/>
<dbReference type="GO" id="GO:0035312">
    <property type="term" value="F:5'-3' DNA exonuclease activity"/>
    <property type="evidence" value="ECO:0007669"/>
    <property type="project" value="TreeGrafter"/>
</dbReference>
<name>A0A1J4KN56_9EUKA</name>
<dbReference type="VEuPathDB" id="TrichDB:TRFO_17501"/>
<dbReference type="Proteomes" id="UP000179807">
    <property type="component" value="Unassembled WGS sequence"/>
</dbReference>
<dbReference type="Pfam" id="PF12706">
    <property type="entry name" value="Lactamase_B_2"/>
    <property type="match status" value="1"/>
</dbReference>
<comment type="subcellular location">
    <subcellularLocation>
        <location evidence="1">Nucleus</location>
    </subcellularLocation>
</comment>
<feature type="region of interest" description="Disordered" evidence="6">
    <location>
        <begin position="368"/>
        <end position="448"/>
    </location>
</feature>